<keyword evidence="1" id="KW-0805">Transcription regulation</keyword>
<dbReference type="InterPro" id="IPR018060">
    <property type="entry name" value="HTH_AraC"/>
</dbReference>
<evidence type="ECO:0000313" key="6">
    <source>
        <dbReference type="Proteomes" id="UP000197153"/>
    </source>
</evidence>
<keyword evidence="2" id="KW-0238">DNA-binding</keyword>
<feature type="domain" description="HTH araC/xylS-type" evidence="4">
    <location>
        <begin position="230"/>
        <end position="328"/>
    </location>
</feature>
<dbReference type="Pfam" id="PF12852">
    <property type="entry name" value="Cupin_6"/>
    <property type="match status" value="1"/>
</dbReference>
<evidence type="ECO:0000256" key="3">
    <source>
        <dbReference type="ARBA" id="ARBA00023163"/>
    </source>
</evidence>
<reference evidence="5 6" key="1">
    <citation type="submission" date="2017-06" db="EMBL/GenBank/DDBJ databases">
        <title>Complete genome sequence of Nitrospirillum amazonense strain CBAmC, an endophytic nitrogen-fixing and plant growth-promoting bacterium, isolated from sugarcane.</title>
        <authorList>
            <person name="Schwab S."/>
            <person name="dos Santos Teixeira K.R."/>
            <person name="Simoes Araujo J.L."/>
            <person name="Soares Vidal M."/>
            <person name="Borges de Freitas H.R."/>
            <person name="Rivello Crivelaro A.L."/>
            <person name="Bueno de Camargo Nunes A."/>
            <person name="dos Santos C.M."/>
            <person name="Palmeira da Silva Rosa D."/>
            <person name="da Silva Padilha D."/>
            <person name="da Silva E."/>
            <person name="Araujo Terra L."/>
            <person name="Soares Mendes V."/>
            <person name="Farinelli L."/>
            <person name="Magalhaes Cruz L."/>
            <person name="Baldani J.I."/>
        </authorList>
    </citation>
    <scope>NUCLEOTIDE SEQUENCE [LARGE SCALE GENOMIC DNA]</scope>
    <source>
        <strain evidence="5 6">CBAmC</strain>
    </source>
</reference>
<dbReference type="PANTHER" id="PTHR46796:SF7">
    <property type="entry name" value="ARAC FAMILY TRANSCRIPTIONAL REGULATOR"/>
    <property type="match status" value="1"/>
</dbReference>
<evidence type="ECO:0000259" key="4">
    <source>
        <dbReference type="PROSITE" id="PS01124"/>
    </source>
</evidence>
<accession>A0A248JNW5</accession>
<dbReference type="Proteomes" id="UP000197153">
    <property type="component" value="Chromosome 1"/>
</dbReference>
<dbReference type="SMART" id="SM00342">
    <property type="entry name" value="HTH_ARAC"/>
    <property type="match status" value="1"/>
</dbReference>
<dbReference type="Gene3D" id="1.10.10.60">
    <property type="entry name" value="Homeodomain-like"/>
    <property type="match status" value="2"/>
</dbReference>
<dbReference type="GO" id="GO:0043565">
    <property type="term" value="F:sequence-specific DNA binding"/>
    <property type="evidence" value="ECO:0007669"/>
    <property type="project" value="InterPro"/>
</dbReference>
<protein>
    <submittedName>
        <fullName evidence="5">AraC family transcriptional regulator</fullName>
    </submittedName>
</protein>
<dbReference type="InterPro" id="IPR050204">
    <property type="entry name" value="AraC_XylS_family_regulators"/>
</dbReference>
<gene>
    <name evidence="5" type="ORF">Y958_04820</name>
</gene>
<proteinExistence type="predicted"/>
<dbReference type="Pfam" id="PF12833">
    <property type="entry name" value="HTH_18"/>
    <property type="match status" value="1"/>
</dbReference>
<evidence type="ECO:0000256" key="1">
    <source>
        <dbReference type="ARBA" id="ARBA00023015"/>
    </source>
</evidence>
<sequence>MGAFDWTIDGVSSTKYVQSSKLERRVDFLTSIVSAMHLRSALYARFEVRAPWAVEFAPGKERARFGLVTEGVCWLKRETHPPLRLHTGDLFLILDPDTFALGDENDTPTRTCASLMTETRADDGIIRFGGSGVSASFVTGWFGFNASTGRPLVELLPELLHFRLDEERNEALRATFSLLARETVQRDAGSDVVVRGLADVLFVQAVRAYMASAPEPRHGLLAALANPRLSRAIHAVHAAPEKPWKVESLASVAGMSRSAFAAAFRSTLEQTPLEYLARWRVHVAKRLLIETEQPLATIAHDLGYGSDNAFAKVFCRIVGVTPAVFRRKKTKLMTYERGIGREETGV</sequence>
<dbReference type="SUPFAM" id="SSF46689">
    <property type="entry name" value="Homeodomain-like"/>
    <property type="match status" value="2"/>
</dbReference>
<organism evidence="5 6">
    <name type="scientific">Nitrospirillum viridazoti CBAmc</name>
    <dbReference type="NCBI Taxonomy" id="1441467"/>
    <lineage>
        <taxon>Bacteria</taxon>
        <taxon>Pseudomonadati</taxon>
        <taxon>Pseudomonadota</taxon>
        <taxon>Alphaproteobacteria</taxon>
        <taxon>Rhodospirillales</taxon>
        <taxon>Azospirillaceae</taxon>
        <taxon>Nitrospirillum</taxon>
        <taxon>Nitrospirillum viridazoti</taxon>
    </lineage>
</organism>
<dbReference type="PROSITE" id="PS01124">
    <property type="entry name" value="HTH_ARAC_FAMILY_2"/>
    <property type="match status" value="1"/>
</dbReference>
<dbReference type="InterPro" id="IPR032783">
    <property type="entry name" value="AraC_lig"/>
</dbReference>
<dbReference type="PANTHER" id="PTHR46796">
    <property type="entry name" value="HTH-TYPE TRANSCRIPTIONAL ACTIVATOR RHAS-RELATED"/>
    <property type="match status" value="1"/>
</dbReference>
<dbReference type="AlphaFoldDB" id="A0A248JNW5"/>
<evidence type="ECO:0000313" key="5">
    <source>
        <dbReference type="EMBL" id="ASG20216.1"/>
    </source>
</evidence>
<keyword evidence="3" id="KW-0804">Transcription</keyword>
<evidence type="ECO:0000256" key="2">
    <source>
        <dbReference type="ARBA" id="ARBA00023125"/>
    </source>
</evidence>
<dbReference type="GO" id="GO:0003700">
    <property type="term" value="F:DNA-binding transcription factor activity"/>
    <property type="evidence" value="ECO:0007669"/>
    <property type="project" value="InterPro"/>
</dbReference>
<dbReference type="EMBL" id="CP022110">
    <property type="protein sequence ID" value="ASG20216.1"/>
    <property type="molecule type" value="Genomic_DNA"/>
</dbReference>
<dbReference type="InterPro" id="IPR009057">
    <property type="entry name" value="Homeodomain-like_sf"/>
</dbReference>
<keyword evidence="6" id="KW-1185">Reference proteome</keyword>
<name>A0A248JNW5_9PROT</name>
<dbReference type="KEGG" id="nao:Y958_04820"/>